<dbReference type="EMBL" id="JACXIY010000016">
    <property type="protein sequence ID" value="MBD2869894.1"/>
    <property type="molecule type" value="Genomic_DNA"/>
</dbReference>
<keyword evidence="11" id="KW-1185">Reference proteome</keyword>
<evidence type="ECO:0000256" key="1">
    <source>
        <dbReference type="ARBA" id="ARBA00004635"/>
    </source>
</evidence>
<feature type="domain" description="Spore germination GerAC-like C-terminal" evidence="8">
    <location>
        <begin position="222"/>
        <end position="386"/>
    </location>
</feature>
<dbReference type="AlphaFoldDB" id="A0A927CKU5"/>
<dbReference type="RefSeq" id="WP_190862343.1">
    <property type="nucleotide sequence ID" value="NZ_JACXIY010000016.1"/>
</dbReference>
<evidence type="ECO:0000313" key="10">
    <source>
        <dbReference type="EMBL" id="MBD2869894.1"/>
    </source>
</evidence>
<keyword evidence="7" id="KW-0449">Lipoprotein</keyword>
<evidence type="ECO:0000259" key="9">
    <source>
        <dbReference type="Pfam" id="PF25198"/>
    </source>
</evidence>
<keyword evidence="6" id="KW-0564">Palmitate</keyword>
<dbReference type="InterPro" id="IPR008844">
    <property type="entry name" value="Spore_GerAC-like"/>
</dbReference>
<comment type="subcellular location">
    <subcellularLocation>
        <location evidence="1">Membrane</location>
        <topology evidence="1">Lipid-anchor</topology>
    </subcellularLocation>
</comment>
<evidence type="ECO:0000256" key="6">
    <source>
        <dbReference type="ARBA" id="ARBA00023139"/>
    </source>
</evidence>
<dbReference type="Pfam" id="PF05504">
    <property type="entry name" value="Spore_GerAC"/>
    <property type="match status" value="1"/>
</dbReference>
<dbReference type="InterPro" id="IPR046953">
    <property type="entry name" value="Spore_GerAC-like_C"/>
</dbReference>
<gene>
    <name evidence="10" type="ORF">IDH41_14985</name>
</gene>
<reference evidence="10" key="1">
    <citation type="submission" date="2020-09" db="EMBL/GenBank/DDBJ databases">
        <title>A novel bacterium of genus Paenibacillus, isolated from South China Sea.</title>
        <authorList>
            <person name="Huang H."/>
            <person name="Mo K."/>
            <person name="Hu Y."/>
        </authorList>
    </citation>
    <scope>NUCLEOTIDE SEQUENCE</scope>
    <source>
        <strain evidence="10">IB182493</strain>
    </source>
</reference>
<evidence type="ECO:0000259" key="8">
    <source>
        <dbReference type="Pfam" id="PF05504"/>
    </source>
</evidence>
<sequence>MIRMLSMLLCLSLFFMLLAGCWSRRELDELGISVGIGIDKAGKGYKVTTQVVSPGEIAAAKPSGNRAPVTVYEATGETVIEAIRKITTMSSRPIYLAHLRVLVIGEALAREGIHKPLDHFSRDHEVRTDYFVIVAKGTTASNVLKILTPIEKIPANNLYLSLDTSQKEWAPAATVTLDELISDIVSDGKNPALSAVKVVDKQIGQTQKNIEIIKPPGHLRFSGIAVFRDDKLIGFLNEKESKGYNYVTDNVKNTVGSMACPNGEKIAVEIMKSKTKVKAKMSNGNPRIEIKVSMEDNIGEVECQIDITKRETIAELEKIAERRVHDNIMNTVKKVQRDLKVDIFGFGEAMRMENPAAWNQLKQNWNERFSDLDVFVTADVKIRRIGTVANSFHKEGEE</sequence>
<dbReference type="PANTHER" id="PTHR35789">
    <property type="entry name" value="SPORE GERMINATION PROTEIN B3"/>
    <property type="match status" value="1"/>
</dbReference>
<evidence type="ECO:0000256" key="2">
    <source>
        <dbReference type="ARBA" id="ARBA00007886"/>
    </source>
</evidence>
<dbReference type="PANTHER" id="PTHR35789:SF1">
    <property type="entry name" value="SPORE GERMINATION PROTEIN B3"/>
    <property type="match status" value="1"/>
</dbReference>
<keyword evidence="5" id="KW-0472">Membrane</keyword>
<name>A0A927CKU5_9BACL</name>
<protein>
    <submittedName>
        <fullName evidence="10">Ger(X)C family spore germination protein</fullName>
    </submittedName>
</protein>
<keyword evidence="3" id="KW-0309">Germination</keyword>
<dbReference type="Proteomes" id="UP000632125">
    <property type="component" value="Unassembled WGS sequence"/>
</dbReference>
<comment type="caution">
    <text evidence="10">The sequence shown here is derived from an EMBL/GenBank/DDBJ whole genome shotgun (WGS) entry which is preliminary data.</text>
</comment>
<dbReference type="Pfam" id="PF25198">
    <property type="entry name" value="Spore_GerAC_N"/>
    <property type="match status" value="1"/>
</dbReference>
<evidence type="ECO:0000256" key="7">
    <source>
        <dbReference type="ARBA" id="ARBA00023288"/>
    </source>
</evidence>
<dbReference type="PROSITE" id="PS51257">
    <property type="entry name" value="PROKAR_LIPOPROTEIN"/>
    <property type="match status" value="1"/>
</dbReference>
<feature type="domain" description="Spore germination protein N-terminal" evidence="9">
    <location>
        <begin position="24"/>
        <end position="197"/>
    </location>
</feature>
<comment type="similarity">
    <text evidence="2">Belongs to the GerABKC lipoprotein family.</text>
</comment>
<evidence type="ECO:0000256" key="4">
    <source>
        <dbReference type="ARBA" id="ARBA00022729"/>
    </source>
</evidence>
<accession>A0A927CKU5</accession>
<proteinExistence type="inferred from homology"/>
<dbReference type="InterPro" id="IPR038501">
    <property type="entry name" value="Spore_GerAC_C_sf"/>
</dbReference>
<dbReference type="GO" id="GO:0016020">
    <property type="term" value="C:membrane"/>
    <property type="evidence" value="ECO:0007669"/>
    <property type="project" value="UniProtKB-SubCell"/>
</dbReference>
<evidence type="ECO:0000256" key="3">
    <source>
        <dbReference type="ARBA" id="ARBA00022544"/>
    </source>
</evidence>
<dbReference type="InterPro" id="IPR057336">
    <property type="entry name" value="GerAC_N"/>
</dbReference>
<evidence type="ECO:0000313" key="11">
    <source>
        <dbReference type="Proteomes" id="UP000632125"/>
    </source>
</evidence>
<keyword evidence="4" id="KW-0732">Signal</keyword>
<dbReference type="GO" id="GO:0009847">
    <property type="term" value="P:spore germination"/>
    <property type="evidence" value="ECO:0007669"/>
    <property type="project" value="InterPro"/>
</dbReference>
<dbReference type="Gene3D" id="6.20.190.10">
    <property type="entry name" value="Nutrient germinant receptor protein C, domain 1"/>
    <property type="match status" value="1"/>
</dbReference>
<dbReference type="NCBIfam" id="TIGR02887">
    <property type="entry name" value="spore_ger_x_C"/>
    <property type="match status" value="1"/>
</dbReference>
<dbReference type="Gene3D" id="3.30.300.210">
    <property type="entry name" value="Nutrient germinant receptor protein C, domain 3"/>
    <property type="match status" value="1"/>
</dbReference>
<evidence type="ECO:0000256" key="5">
    <source>
        <dbReference type="ARBA" id="ARBA00023136"/>
    </source>
</evidence>
<organism evidence="10 11">
    <name type="scientific">Paenibacillus arenilitoris</name>
    <dbReference type="NCBI Taxonomy" id="2772299"/>
    <lineage>
        <taxon>Bacteria</taxon>
        <taxon>Bacillati</taxon>
        <taxon>Bacillota</taxon>
        <taxon>Bacilli</taxon>
        <taxon>Bacillales</taxon>
        <taxon>Paenibacillaceae</taxon>
        <taxon>Paenibacillus</taxon>
    </lineage>
</organism>